<dbReference type="Proteomes" id="UP001240984">
    <property type="component" value="Unassembled WGS sequence"/>
</dbReference>
<sequence length="373" mass="38884">MTSDLDALLSESLRARADAGAPIAPDALLRGAVVRGRRVRTHRRIAAFACAVVVLAGVGTAAGLLAPHRDSSAPVVATPAPSPLPSRSPAVNDRAHRDLAVLPDAGLPGAVARPDLVGADPAVLHFSVDALARDAAVAGWRSAAGVESARVIRGDLDLSITLARDAAGLPPSIVGEDLLSEAADVRVGAGPGTVRVAAGLSHPPRDGEWSLYRFDWQPADGLWARAEVQMPSQELALAAVGHVRLDQSRRLMMPFRIGAVPAGATERERGVELRTDGPGLVVSATARLVAGRRELSVQSGTPQGQERPDGAWVTAGPHRVYAPDGGYYGVESRGQSLDVLAVPRTDPLPRADVLAFVAGMSFAERLDDPGTWL</sequence>
<keyword evidence="2" id="KW-1133">Transmembrane helix</keyword>
<keyword evidence="2" id="KW-0812">Transmembrane</keyword>
<organism evidence="3 4">
    <name type="scientific">Catenuloplanes nepalensis</name>
    <dbReference type="NCBI Taxonomy" id="587533"/>
    <lineage>
        <taxon>Bacteria</taxon>
        <taxon>Bacillati</taxon>
        <taxon>Actinomycetota</taxon>
        <taxon>Actinomycetes</taxon>
        <taxon>Micromonosporales</taxon>
        <taxon>Micromonosporaceae</taxon>
        <taxon>Catenuloplanes</taxon>
    </lineage>
</organism>
<dbReference type="EMBL" id="JAUSRA010000001">
    <property type="protein sequence ID" value="MDP9795984.1"/>
    <property type="molecule type" value="Genomic_DNA"/>
</dbReference>
<feature type="region of interest" description="Disordered" evidence="1">
    <location>
        <begin position="71"/>
        <end position="91"/>
    </location>
</feature>
<evidence type="ECO:0000256" key="1">
    <source>
        <dbReference type="SAM" id="MobiDB-lite"/>
    </source>
</evidence>
<protein>
    <submittedName>
        <fullName evidence="3">Uncharacterized protein</fullName>
    </submittedName>
</protein>
<feature type="transmembrane region" description="Helical" evidence="2">
    <location>
        <begin position="45"/>
        <end position="66"/>
    </location>
</feature>
<proteinExistence type="predicted"/>
<evidence type="ECO:0000256" key="2">
    <source>
        <dbReference type="SAM" id="Phobius"/>
    </source>
</evidence>
<accession>A0ABT9MX16</accession>
<comment type="caution">
    <text evidence="3">The sequence shown here is derived from an EMBL/GenBank/DDBJ whole genome shotgun (WGS) entry which is preliminary data.</text>
</comment>
<evidence type="ECO:0000313" key="4">
    <source>
        <dbReference type="Proteomes" id="UP001240984"/>
    </source>
</evidence>
<keyword evidence="2" id="KW-0472">Membrane</keyword>
<keyword evidence="4" id="KW-1185">Reference proteome</keyword>
<dbReference type="RefSeq" id="WP_306832208.1">
    <property type="nucleotide sequence ID" value="NZ_JAUSRA010000001.1"/>
</dbReference>
<evidence type="ECO:0000313" key="3">
    <source>
        <dbReference type="EMBL" id="MDP9795984.1"/>
    </source>
</evidence>
<reference evidence="3 4" key="1">
    <citation type="submission" date="2023-07" db="EMBL/GenBank/DDBJ databases">
        <title>Sequencing the genomes of 1000 actinobacteria strains.</title>
        <authorList>
            <person name="Klenk H.-P."/>
        </authorList>
    </citation>
    <scope>NUCLEOTIDE SEQUENCE [LARGE SCALE GENOMIC DNA]</scope>
    <source>
        <strain evidence="3 4">DSM 44710</strain>
    </source>
</reference>
<gene>
    <name evidence="3" type="ORF">J2S43_004496</name>
</gene>
<name>A0ABT9MX16_9ACTN</name>